<evidence type="ECO:0000313" key="6">
    <source>
        <dbReference type="Proteomes" id="UP000323917"/>
    </source>
</evidence>
<dbReference type="GO" id="GO:0043138">
    <property type="term" value="F:3'-5' DNA helicase activity"/>
    <property type="evidence" value="ECO:0007669"/>
    <property type="project" value="TreeGrafter"/>
</dbReference>
<dbReference type="Gene3D" id="3.40.50.300">
    <property type="entry name" value="P-loop containing nucleotide triphosphate hydrolases"/>
    <property type="match status" value="3"/>
</dbReference>
<dbReference type="PROSITE" id="PS51192">
    <property type="entry name" value="HELICASE_ATP_BIND_1"/>
    <property type="match status" value="1"/>
</dbReference>
<dbReference type="GO" id="GO:0006289">
    <property type="term" value="P:nucleotide-excision repair"/>
    <property type="evidence" value="ECO:0007669"/>
    <property type="project" value="TreeGrafter"/>
</dbReference>
<dbReference type="InterPro" id="IPR011545">
    <property type="entry name" value="DEAD/DEAH_box_helicase_dom"/>
</dbReference>
<dbReference type="SMART" id="SM00487">
    <property type="entry name" value="DEXDc"/>
    <property type="match status" value="1"/>
</dbReference>
<dbReference type="Proteomes" id="UP000323917">
    <property type="component" value="Chromosome"/>
</dbReference>
<dbReference type="InterPro" id="IPR027417">
    <property type="entry name" value="P-loop_NTPase"/>
</dbReference>
<dbReference type="Pfam" id="PF00271">
    <property type="entry name" value="Helicase_C"/>
    <property type="match status" value="1"/>
</dbReference>
<dbReference type="PANTHER" id="PTHR47957">
    <property type="entry name" value="ATP-DEPENDENT HELICASE HRQ1"/>
    <property type="match status" value="1"/>
</dbReference>
<name>A0A5B9QH14_9BACT</name>
<dbReference type="SUPFAM" id="SSF52540">
    <property type="entry name" value="P-loop containing nucleoside triphosphate hydrolases"/>
    <property type="match status" value="2"/>
</dbReference>
<evidence type="ECO:0000256" key="2">
    <source>
        <dbReference type="ARBA" id="ARBA00022840"/>
    </source>
</evidence>
<dbReference type="RefSeq" id="WP_148074611.1">
    <property type="nucleotide sequence ID" value="NZ_CP042913.1"/>
</dbReference>
<dbReference type="InterPro" id="IPR001650">
    <property type="entry name" value="Helicase_C-like"/>
</dbReference>
<keyword evidence="6" id="KW-1185">Reference proteome</keyword>
<keyword evidence="2" id="KW-0067">ATP-binding</keyword>
<evidence type="ECO:0000259" key="4">
    <source>
        <dbReference type="PROSITE" id="PS51192"/>
    </source>
</evidence>
<dbReference type="PANTHER" id="PTHR47957:SF3">
    <property type="entry name" value="ATP-DEPENDENT HELICASE HRQ1"/>
    <property type="match status" value="1"/>
</dbReference>
<dbReference type="InterPro" id="IPR014001">
    <property type="entry name" value="Helicase_ATP-bd"/>
</dbReference>
<dbReference type="EMBL" id="CP042913">
    <property type="protein sequence ID" value="QEG36236.1"/>
    <property type="molecule type" value="Genomic_DNA"/>
</dbReference>
<dbReference type="OrthoDB" id="9774462at2"/>
<evidence type="ECO:0000313" key="5">
    <source>
        <dbReference type="EMBL" id="QEG36236.1"/>
    </source>
</evidence>
<feature type="compositionally biased region" description="Low complexity" evidence="3">
    <location>
        <begin position="1310"/>
        <end position="1323"/>
    </location>
</feature>
<dbReference type="GO" id="GO:0003676">
    <property type="term" value="F:nucleic acid binding"/>
    <property type="evidence" value="ECO:0007669"/>
    <property type="project" value="InterPro"/>
</dbReference>
<keyword evidence="1" id="KW-0547">Nucleotide-binding</keyword>
<accession>A0A5B9QH14</accession>
<sequence length="1850" mass="205130">MSLTIGETIQQLFNALRDYIEATYHVSHPTLVTQRRQLLEQPGVIHQRPYLESTPRYKSGAGFAALGLDPSVLKIYSAVSQPQGELGLLIHDPPYHHQAEAIKLSLVDRKSLVVMTGTGSGKTECFLLPILGKLAQEASKNGERFGSTSAVRALVLYPMNALVNDQLGRLRLLFGDPRIAGQFVEWSGRPARFARYTSRTLYPGVRNEDKDKERLQPIGSYYVHNLELAASPPSPQQAAAKALVDELKKRGKWPAKPDLEAWYGKKGSRWRDSKSGAFKRCITLPYDPELITRHEVHEAPPDVLVTNYSMAEYMLMRPLERPIFDHTKEWLAANPKETFLLVIDEAHLYRGAAGAEVALLVRRLRTRLGIPPERLQVICTSASFQDADYAVEFGAELTGKQSADFRKVQGDLHLRADEAKGTQADVDVLASIDLQAFYEAATDEARLASVDSFLKYRQVTQTSGLQRSLYDALVSYPPMAKLINSTMREAQPVSSLGETFFDSSSPAKAAHAITTLLALGSHARREPTEPGLLPCRVHSFYRGLAGLWVCMDSQCSVLPESSRGGPAGMLYSQPRDRCDCGSRVLEMYTCRNCGTAYARAYTDNIDNPNFLWSEPGGAFRTVARQFDELAPLDLLLERPLLSDGVEPAEYDLVTGRLNPPELGERNRQIYLRADRTVAVDPDDEPRNSSPGEFRPCAVCGESATFGRSSVQDHQTKGDQPFQALITKQIQVQPPSPAPATHLAPLRGRKVLIFSDSRQTAARLAPNVQTYSTQDALRPLIVSGYAKLIGVPIISNLICLEDLYLGVLLATKVLGVRLRPELRVGESFDDENIVEEAVTNGVLTRDTDLLQLLVRLRGSAPPESLLKAITKPLIDRYYGLESLGLASITERPEHTPKLDALPDIQGCVQSPEEKRALSRAWLRCWGRSSFWLSRMPPAWYLRDVHPHSGKFNDMKILLRDRNARSIFEKQWLPQLLRLFTEQREAGKYRLKGSELSLEIAGAWAYCQSCRTSQRPFPGRLTCVNCGQDSAIPIDPNTDEVFKARKGYYRASTVDAMHVPPTPPMAIIAAEHTAQLNTAQSQEVFSKAEEHELLFQDVDLGRDDAGRERPAIDVLSCTTTMEVGIDIGSLSGVSLRNMPPARANYQQRAGRAGRRGNAVATVTAFGSADSHDEHYFTHPDLMIRGDVDDPTLTLDNPEIARRHVTAYLLQRYHQDKLPDIEPESQPHLFAVLGTVSDFKNATKVLNRVDFEKWLRAKEAELKADVDAWLPSQIPTVERQELLDALVEHTLRPIDEAIEFDAANVEGSGEGGSSSSNEESSEAGTSLEVPEEQGEETPGREAASENLLDRLLYKGVLPRYAFPTDVATFHIFDRERSTQYRPAFRYTPSQGLPVALTQYAPGKEIWVANKLWTSGAIYSPVGQDRYRAWTSRRFYYECSNCRYAKTTTLEDGVRGEIKDCEACGGVGTFGPATYWLRPPGFAHPVTKEEGTSPDDQPAKSYATRAKLTMHTPPAEATWRTLNERVRVFSTRQHLLVTNRGPRDEGYTYCTKCGLTEPTALPNGIVGSVHKKPFPVPRDEDCPGGGATKGMVLGTDFISDVLLVSLSVTPPINLLPGILSTDVALRTVSEAITNAACSILELEPNELQAEFRPALTQAGREGLEAEIYLYDTLPGGAGFSRRAGQLGLVVFTEALRILESCPENCDRSCYRCLRSYKNKFEHDLLDRQVGASLLRFLLNGTYPAIDAPRLAASTDLLFEDLRRQKLESVTIERNKQLNVPGIGQISAPIFAMRISDGAEFVIALHGPLTPGETDNELIATLKEFGAAITVRLIDEMLVRRNLPRATSELIPQIS</sequence>
<reference evidence="5 6" key="1">
    <citation type="submission" date="2019-08" db="EMBL/GenBank/DDBJ databases">
        <title>Deep-cultivation of Planctomycetes and their phenomic and genomic characterization uncovers novel biology.</title>
        <authorList>
            <person name="Wiegand S."/>
            <person name="Jogler M."/>
            <person name="Boedeker C."/>
            <person name="Pinto D."/>
            <person name="Vollmers J."/>
            <person name="Rivas-Marin E."/>
            <person name="Kohn T."/>
            <person name="Peeters S.H."/>
            <person name="Heuer A."/>
            <person name="Rast P."/>
            <person name="Oberbeckmann S."/>
            <person name="Bunk B."/>
            <person name="Jeske O."/>
            <person name="Meyerdierks A."/>
            <person name="Storesund J.E."/>
            <person name="Kallscheuer N."/>
            <person name="Luecker S."/>
            <person name="Lage O.M."/>
            <person name="Pohl T."/>
            <person name="Merkel B.J."/>
            <person name="Hornburger P."/>
            <person name="Mueller R.-W."/>
            <person name="Bruemmer F."/>
            <person name="Labrenz M."/>
            <person name="Spormann A.M."/>
            <person name="Op den Camp H."/>
            <person name="Overmann J."/>
            <person name="Amann R."/>
            <person name="Jetten M.S.M."/>
            <person name="Mascher T."/>
            <person name="Medema M.H."/>
            <person name="Devos D.P."/>
            <person name="Kaster A.-K."/>
            <person name="Ovreas L."/>
            <person name="Rohde M."/>
            <person name="Galperin M.Y."/>
            <person name="Jogler C."/>
        </authorList>
    </citation>
    <scope>NUCLEOTIDE SEQUENCE [LARGE SCALE GENOMIC DNA]</scope>
    <source>
        <strain evidence="5 6">Pr1d</strain>
    </source>
</reference>
<dbReference type="SMART" id="SM00490">
    <property type="entry name" value="HELICc"/>
    <property type="match status" value="1"/>
</dbReference>
<organism evidence="5 6">
    <name type="scientific">Bythopirellula goksoeyrii</name>
    <dbReference type="NCBI Taxonomy" id="1400387"/>
    <lineage>
        <taxon>Bacteria</taxon>
        <taxon>Pseudomonadati</taxon>
        <taxon>Planctomycetota</taxon>
        <taxon>Planctomycetia</taxon>
        <taxon>Pirellulales</taxon>
        <taxon>Lacipirellulaceae</taxon>
        <taxon>Bythopirellula</taxon>
    </lineage>
</organism>
<proteinExistence type="predicted"/>
<dbReference type="GO" id="GO:0036297">
    <property type="term" value="P:interstrand cross-link repair"/>
    <property type="evidence" value="ECO:0007669"/>
    <property type="project" value="TreeGrafter"/>
</dbReference>
<feature type="domain" description="Helicase ATP-binding" evidence="4">
    <location>
        <begin position="103"/>
        <end position="402"/>
    </location>
</feature>
<dbReference type="Pfam" id="PF09369">
    <property type="entry name" value="MZB"/>
    <property type="match status" value="1"/>
</dbReference>
<gene>
    <name evidence="5" type="ORF">Pr1d_35480</name>
</gene>
<keyword evidence="5" id="KW-0347">Helicase</keyword>
<keyword evidence="5" id="KW-0378">Hydrolase</keyword>
<dbReference type="InterPro" id="IPR018973">
    <property type="entry name" value="MZB"/>
</dbReference>
<protein>
    <submittedName>
        <fullName evidence="5">ATP-dependent RNA helicase RhlE</fullName>
    </submittedName>
</protein>
<dbReference type="Pfam" id="PF00270">
    <property type="entry name" value="DEAD"/>
    <property type="match status" value="1"/>
</dbReference>
<dbReference type="KEGG" id="bgok:Pr1d_35480"/>
<dbReference type="GO" id="GO:0005524">
    <property type="term" value="F:ATP binding"/>
    <property type="evidence" value="ECO:0007669"/>
    <property type="project" value="UniProtKB-KW"/>
</dbReference>
<feature type="region of interest" description="Disordered" evidence="3">
    <location>
        <begin position="1302"/>
        <end position="1339"/>
    </location>
</feature>
<evidence type="ECO:0000256" key="1">
    <source>
        <dbReference type="ARBA" id="ARBA00022741"/>
    </source>
</evidence>
<evidence type="ECO:0000256" key="3">
    <source>
        <dbReference type="SAM" id="MobiDB-lite"/>
    </source>
</evidence>